<name>A0A4R2I204_9GAMM</name>
<evidence type="ECO:0000313" key="3">
    <source>
        <dbReference type="Proteomes" id="UP000294862"/>
    </source>
</evidence>
<reference evidence="2 3" key="1">
    <citation type="journal article" date="2015" name="Stand. Genomic Sci.">
        <title>Genomic Encyclopedia of Bacterial and Archaeal Type Strains, Phase III: the genomes of soil and plant-associated and newly described type strains.</title>
        <authorList>
            <person name="Whitman W.B."/>
            <person name="Woyke T."/>
            <person name="Klenk H.P."/>
            <person name="Zhou Y."/>
            <person name="Lilburn T.G."/>
            <person name="Beck B.J."/>
            <person name="De Vos P."/>
            <person name="Vandamme P."/>
            <person name="Eisen J.A."/>
            <person name="Garrity G."/>
            <person name="Hugenholtz P."/>
            <person name="Kyrpides N.C."/>
        </authorList>
    </citation>
    <scope>NUCLEOTIDE SEQUENCE [LARGE SCALE GENOMIC DNA]</scope>
    <source>
        <strain evidence="2 3">A3</strain>
    </source>
</reference>
<dbReference type="Proteomes" id="UP000294862">
    <property type="component" value="Unassembled WGS sequence"/>
</dbReference>
<feature type="transmembrane region" description="Helical" evidence="1">
    <location>
        <begin position="140"/>
        <end position="157"/>
    </location>
</feature>
<feature type="transmembrane region" description="Helical" evidence="1">
    <location>
        <begin position="62"/>
        <end position="80"/>
    </location>
</feature>
<dbReference type="RefSeq" id="WP_131999637.1">
    <property type="nucleotide sequence ID" value="NZ_JACGXM010000009.1"/>
</dbReference>
<proteinExistence type="predicted"/>
<sequence length="399" mass="42791">MDERLERLSGLPLYPARLAKYLAEAHAALPRPSHPIYATRMLAALTLLADLAAFIAGSPLRVVIVCVCTFAALRLARSSWDLPPGPWWSWELLIGFDPTLVVMAAAVAILVPLLLAAICVGSGRLLHAALNGQSASMPRARTLVAAALIATLAVLASCNRNAPSDVASDCGNMLSPSALGTSWWRLDCSPAAPTACRVMQGREAMAIEPGHRLIVSTDQVRRIDFMPALQHCAAEVVLAGESVAAAPIQPVAIKVDPIRLEPVSVNGAVSMDAATRDAFTHFTAAMHDLSARLRDLRSARLEVGGRVEAVVPEGIKATLQVPQLQRAVDGFGHFVDEYMRANRRSERALQVQDVCITTRKARKAVDRARLFLHSDPDCLAALRLHDADSAKDVRLGASP</sequence>
<keyword evidence="3" id="KW-1185">Reference proteome</keyword>
<dbReference type="AlphaFoldDB" id="A0A4R2I204"/>
<comment type="caution">
    <text evidence="2">The sequence shown here is derived from an EMBL/GenBank/DDBJ whole genome shotgun (WGS) entry which is preliminary data.</text>
</comment>
<organism evidence="2 3">
    <name type="scientific">Dokdonella fugitiva</name>
    <dbReference type="NCBI Taxonomy" id="328517"/>
    <lineage>
        <taxon>Bacteria</taxon>
        <taxon>Pseudomonadati</taxon>
        <taxon>Pseudomonadota</taxon>
        <taxon>Gammaproteobacteria</taxon>
        <taxon>Lysobacterales</taxon>
        <taxon>Rhodanobacteraceae</taxon>
        <taxon>Dokdonella</taxon>
    </lineage>
</organism>
<gene>
    <name evidence="2" type="ORF">EV148_10918</name>
</gene>
<protein>
    <submittedName>
        <fullName evidence="2">Uncharacterized protein</fullName>
    </submittedName>
</protein>
<keyword evidence="1" id="KW-1133">Transmembrane helix</keyword>
<evidence type="ECO:0000256" key="1">
    <source>
        <dbReference type="SAM" id="Phobius"/>
    </source>
</evidence>
<dbReference type="EMBL" id="SLWQ01000009">
    <property type="protein sequence ID" value="TCO37666.1"/>
    <property type="molecule type" value="Genomic_DNA"/>
</dbReference>
<evidence type="ECO:0000313" key="2">
    <source>
        <dbReference type="EMBL" id="TCO37666.1"/>
    </source>
</evidence>
<feature type="transmembrane region" description="Helical" evidence="1">
    <location>
        <begin position="100"/>
        <end position="120"/>
    </location>
</feature>
<keyword evidence="1" id="KW-0472">Membrane</keyword>
<keyword evidence="1" id="KW-0812">Transmembrane</keyword>
<accession>A0A4R2I204</accession>